<protein>
    <submittedName>
        <fullName evidence="3">Site-specific recombinase XerD</fullName>
    </submittedName>
</protein>
<dbReference type="InterPro" id="IPR011010">
    <property type="entry name" value="DNA_brk_join_enz"/>
</dbReference>
<dbReference type="STRING" id="402596.SAMN04489844_3338"/>
<name>A0A1H4WQW2_9ACTN</name>
<keyword evidence="4" id="KW-1185">Reference proteome</keyword>
<dbReference type="GO" id="GO:0015074">
    <property type="term" value="P:DNA integration"/>
    <property type="evidence" value="ECO:0007669"/>
    <property type="project" value="InterPro"/>
</dbReference>
<dbReference type="InterPro" id="IPR050090">
    <property type="entry name" value="Tyrosine_recombinase_XerCD"/>
</dbReference>
<feature type="domain" description="Tyr recombinase" evidence="2">
    <location>
        <begin position="140"/>
        <end position="329"/>
    </location>
</feature>
<dbReference type="EMBL" id="FNRT01000002">
    <property type="protein sequence ID" value="SEC95722.1"/>
    <property type="molecule type" value="Genomic_DNA"/>
</dbReference>
<dbReference type="GO" id="GO:0003677">
    <property type="term" value="F:DNA binding"/>
    <property type="evidence" value="ECO:0007669"/>
    <property type="project" value="InterPro"/>
</dbReference>
<evidence type="ECO:0000259" key="2">
    <source>
        <dbReference type="PROSITE" id="PS51898"/>
    </source>
</evidence>
<keyword evidence="1" id="KW-0233">DNA recombination</keyword>
<reference evidence="4" key="1">
    <citation type="submission" date="2016-10" db="EMBL/GenBank/DDBJ databases">
        <authorList>
            <person name="Varghese N."/>
            <person name="Submissions S."/>
        </authorList>
    </citation>
    <scope>NUCLEOTIDE SEQUENCE [LARGE SCALE GENOMIC DNA]</scope>
    <source>
        <strain evidence="4">DSM 22017</strain>
    </source>
</reference>
<dbReference type="PANTHER" id="PTHR30349:SF81">
    <property type="entry name" value="TYROSINE RECOMBINASE XERC"/>
    <property type="match status" value="1"/>
</dbReference>
<dbReference type="Gene3D" id="1.10.443.10">
    <property type="entry name" value="Intergrase catalytic core"/>
    <property type="match status" value="1"/>
</dbReference>
<sequence length="346" mass="38461">MTLHTSSPAARTGRLHVVEAREAAVLALRAEAFDRFQRRYRHNPGSQQTMVRALEACARLSSNGDCQAVNYPWELLTDELIVEELWRDVIGPRSRNTALKWATAIRVMLSCCRRVGLLTHEELLRASAFETTDGGKVLKPAGRYLSEESVNALLNACRHGRTGGAAVHIRDHALLAVLASSAVRSVEITGLEVDNFALDEHRLDLTITKGSRPREAWLHPVAIEALEAWLAIRGRAPGPLFVPLSRTGRPMVDRGALSYHQVWKIVRRRAAEAGLGVVTPHDLRRFVITTLLANGHDLLLVCRIAGHVRPETTAAYDRRPAEAQRAAIESLSLRAFQTSRRRDLQD</sequence>
<dbReference type="Proteomes" id="UP000198742">
    <property type="component" value="Unassembled WGS sequence"/>
</dbReference>
<organism evidence="3 4">
    <name type="scientific">Nocardioides exalbidus</name>
    <dbReference type="NCBI Taxonomy" id="402596"/>
    <lineage>
        <taxon>Bacteria</taxon>
        <taxon>Bacillati</taxon>
        <taxon>Actinomycetota</taxon>
        <taxon>Actinomycetes</taxon>
        <taxon>Propionibacteriales</taxon>
        <taxon>Nocardioidaceae</taxon>
        <taxon>Nocardioides</taxon>
    </lineage>
</organism>
<dbReference type="Pfam" id="PF00589">
    <property type="entry name" value="Phage_integrase"/>
    <property type="match status" value="1"/>
</dbReference>
<evidence type="ECO:0000313" key="4">
    <source>
        <dbReference type="Proteomes" id="UP000198742"/>
    </source>
</evidence>
<gene>
    <name evidence="3" type="ORF">SAMN04489844_3338</name>
</gene>
<dbReference type="AlphaFoldDB" id="A0A1H4WQW2"/>
<dbReference type="PANTHER" id="PTHR30349">
    <property type="entry name" value="PHAGE INTEGRASE-RELATED"/>
    <property type="match status" value="1"/>
</dbReference>
<dbReference type="OrthoDB" id="9815875at2"/>
<dbReference type="InterPro" id="IPR013762">
    <property type="entry name" value="Integrase-like_cat_sf"/>
</dbReference>
<dbReference type="InterPro" id="IPR002104">
    <property type="entry name" value="Integrase_catalytic"/>
</dbReference>
<dbReference type="GO" id="GO:0006310">
    <property type="term" value="P:DNA recombination"/>
    <property type="evidence" value="ECO:0007669"/>
    <property type="project" value="UniProtKB-KW"/>
</dbReference>
<evidence type="ECO:0000313" key="3">
    <source>
        <dbReference type="EMBL" id="SEC95722.1"/>
    </source>
</evidence>
<dbReference type="RefSeq" id="WP_090970354.1">
    <property type="nucleotide sequence ID" value="NZ_FNRT01000002.1"/>
</dbReference>
<evidence type="ECO:0000256" key="1">
    <source>
        <dbReference type="ARBA" id="ARBA00023172"/>
    </source>
</evidence>
<dbReference type="SUPFAM" id="SSF56349">
    <property type="entry name" value="DNA breaking-rejoining enzymes"/>
    <property type="match status" value="1"/>
</dbReference>
<dbReference type="CDD" id="cd00397">
    <property type="entry name" value="DNA_BRE_C"/>
    <property type="match status" value="1"/>
</dbReference>
<proteinExistence type="predicted"/>
<accession>A0A1H4WQW2</accession>
<dbReference type="PROSITE" id="PS51898">
    <property type="entry name" value="TYR_RECOMBINASE"/>
    <property type="match status" value="1"/>
</dbReference>